<dbReference type="InterPro" id="IPR031312">
    <property type="entry name" value="Na/sul_symport_CS"/>
</dbReference>
<keyword evidence="5 7" id="KW-1133">Transmembrane helix</keyword>
<proteinExistence type="predicted"/>
<accession>A0A835Z174</accession>
<evidence type="ECO:0000259" key="8">
    <source>
        <dbReference type="Pfam" id="PF03600"/>
    </source>
</evidence>
<evidence type="ECO:0000256" key="7">
    <source>
        <dbReference type="SAM" id="Phobius"/>
    </source>
</evidence>
<organism evidence="9 10">
    <name type="scientific">Tribonema minus</name>
    <dbReference type="NCBI Taxonomy" id="303371"/>
    <lineage>
        <taxon>Eukaryota</taxon>
        <taxon>Sar</taxon>
        <taxon>Stramenopiles</taxon>
        <taxon>Ochrophyta</taxon>
        <taxon>PX clade</taxon>
        <taxon>Xanthophyceae</taxon>
        <taxon>Tribonematales</taxon>
        <taxon>Tribonemataceae</taxon>
        <taxon>Tribonema</taxon>
    </lineage>
</organism>
<feature type="transmembrane region" description="Helical" evidence="7">
    <location>
        <begin position="180"/>
        <end position="203"/>
    </location>
</feature>
<feature type="transmembrane region" description="Helical" evidence="7">
    <location>
        <begin position="537"/>
        <end position="569"/>
    </location>
</feature>
<keyword evidence="6 7" id="KW-0472">Membrane</keyword>
<evidence type="ECO:0000313" key="10">
    <source>
        <dbReference type="Proteomes" id="UP000664859"/>
    </source>
</evidence>
<feature type="transmembrane region" description="Helical" evidence="7">
    <location>
        <begin position="498"/>
        <end position="517"/>
    </location>
</feature>
<dbReference type="Gene3D" id="3.30.70.1450">
    <property type="entry name" value="Regulator of K+ conductance, C-terminal domain"/>
    <property type="match status" value="1"/>
</dbReference>
<evidence type="ECO:0000256" key="4">
    <source>
        <dbReference type="ARBA" id="ARBA00022737"/>
    </source>
</evidence>
<keyword evidence="2" id="KW-0813">Transport</keyword>
<dbReference type="AlphaFoldDB" id="A0A835Z174"/>
<keyword evidence="10" id="KW-1185">Reference proteome</keyword>
<evidence type="ECO:0000313" key="9">
    <source>
        <dbReference type="EMBL" id="KAG5185612.1"/>
    </source>
</evidence>
<feature type="transmembrane region" description="Helical" evidence="7">
    <location>
        <begin position="96"/>
        <end position="120"/>
    </location>
</feature>
<dbReference type="PANTHER" id="PTHR43652:SF2">
    <property type="entry name" value="BASIC AMINO ACID ANTIPORTER YFCC-RELATED"/>
    <property type="match status" value="1"/>
</dbReference>
<dbReference type="Proteomes" id="UP000664859">
    <property type="component" value="Unassembled WGS sequence"/>
</dbReference>
<protein>
    <submittedName>
        <fullName evidence="9">Citrate transporter-domain-containing protein</fullName>
    </submittedName>
</protein>
<feature type="transmembrane region" description="Helical" evidence="7">
    <location>
        <begin position="31"/>
        <end position="47"/>
    </location>
</feature>
<dbReference type="GO" id="GO:0005886">
    <property type="term" value="C:plasma membrane"/>
    <property type="evidence" value="ECO:0007669"/>
    <property type="project" value="TreeGrafter"/>
</dbReference>
<feature type="transmembrane region" description="Helical" evidence="7">
    <location>
        <begin position="581"/>
        <end position="600"/>
    </location>
</feature>
<dbReference type="InterPro" id="IPR004680">
    <property type="entry name" value="Cit_transptr-like_dom"/>
</dbReference>
<dbReference type="EMBL" id="JAFCMP010000125">
    <property type="protein sequence ID" value="KAG5185612.1"/>
    <property type="molecule type" value="Genomic_DNA"/>
</dbReference>
<gene>
    <name evidence="9" type="ORF">JKP88DRAFT_260477</name>
</gene>
<evidence type="ECO:0000256" key="6">
    <source>
        <dbReference type="ARBA" id="ARBA00023136"/>
    </source>
</evidence>
<feature type="transmembrane region" description="Helical" evidence="7">
    <location>
        <begin position="473"/>
        <end position="491"/>
    </location>
</feature>
<dbReference type="PANTHER" id="PTHR43652">
    <property type="entry name" value="BASIC AMINO ACID ANTIPORTER YFCC-RELATED"/>
    <property type="match status" value="1"/>
</dbReference>
<keyword evidence="4" id="KW-0677">Repeat</keyword>
<feature type="transmembrane region" description="Helical" evidence="7">
    <location>
        <begin position="450"/>
        <end position="467"/>
    </location>
</feature>
<dbReference type="SUPFAM" id="SSF116726">
    <property type="entry name" value="TrkA C-terminal domain-like"/>
    <property type="match status" value="1"/>
</dbReference>
<evidence type="ECO:0000256" key="3">
    <source>
        <dbReference type="ARBA" id="ARBA00022692"/>
    </source>
</evidence>
<dbReference type="InterPro" id="IPR051679">
    <property type="entry name" value="DASS-Related_Transporters"/>
</dbReference>
<dbReference type="OrthoDB" id="442352at2759"/>
<sequence>MGSVWETAYVAVVIVGMLITLVVGLLTPETVVFIAMLLCWNAGILSLDEALKGFSNSGMLAVGSLFVVVKAVEKTGVVDRIARHVFGFRSSEHIGMVRVCLLVFFLSAWFNNTPLVALFIPIIKDWARMRGFAASTFLMPMCHAVTMGGLLTMIGTSTNLVVDGLVTDNGEPPIGFFEPAYVAGPAGLLCIVFTAVFAVRILPRNGGLFRLVRDRTKDLLTEIEVEPDCPMIGKPITLLTANLNVPLELLVKIRRPYTGDVFGQSSALKTQTSNFYKVTKGNYVDIYPVSPVEPIQAGDIIFLACPLPAMLDLQVSTVAKPIKGIKVLDVMAVDLPGRGTEFVEAVLGSNNKFIGKSVGELRANFQDSYGANVIAVRRLNTSAAAEDFADDIKASLESADVRANEPIHVGDTVLLLAKDDFETRWGVDHCVSGDFFVTSRVGAVPRANRWRDYLPLLIFAGMLAWVTSKQADMVQAAMAAIGVLLVTGCISAKKAVGYVDWALLLLIGSAIGLSKSMENSGLADYVGDAIAEGGLSPWSALFCLYAVTMFITEIVTNNAAAAIGVPLALSIAKALDVSPKPFYMAVLIAASASFITPIGYQTNTMVWAPGGYSFLDFAKYGLPLSIIYAVVAVLLLPTVFPF</sequence>
<dbReference type="GO" id="GO:0006813">
    <property type="term" value="P:potassium ion transport"/>
    <property type="evidence" value="ECO:0007669"/>
    <property type="project" value="InterPro"/>
</dbReference>
<name>A0A835Z174_9STRA</name>
<comment type="subcellular location">
    <subcellularLocation>
        <location evidence="1">Membrane</location>
        <topology evidence="1">Multi-pass membrane protein</topology>
    </subcellularLocation>
</comment>
<evidence type="ECO:0000256" key="2">
    <source>
        <dbReference type="ARBA" id="ARBA00022448"/>
    </source>
</evidence>
<comment type="caution">
    <text evidence="9">The sequence shown here is derived from an EMBL/GenBank/DDBJ whole genome shotgun (WGS) entry which is preliminary data.</text>
</comment>
<dbReference type="Pfam" id="PF03600">
    <property type="entry name" value="CitMHS"/>
    <property type="match status" value="1"/>
</dbReference>
<reference evidence="9" key="1">
    <citation type="submission" date="2021-02" db="EMBL/GenBank/DDBJ databases">
        <title>First Annotated Genome of the Yellow-green Alga Tribonema minus.</title>
        <authorList>
            <person name="Mahan K.M."/>
        </authorList>
    </citation>
    <scope>NUCLEOTIDE SEQUENCE</scope>
    <source>
        <strain evidence="9">UTEX B ZZ1240</strain>
    </source>
</reference>
<dbReference type="InterPro" id="IPR036721">
    <property type="entry name" value="RCK_C_sf"/>
</dbReference>
<feature type="transmembrane region" description="Helical" evidence="7">
    <location>
        <begin position="7"/>
        <end position="25"/>
    </location>
</feature>
<evidence type="ECO:0000256" key="5">
    <source>
        <dbReference type="ARBA" id="ARBA00022989"/>
    </source>
</evidence>
<evidence type="ECO:0000256" key="1">
    <source>
        <dbReference type="ARBA" id="ARBA00004141"/>
    </source>
</evidence>
<dbReference type="PROSITE" id="PS01271">
    <property type="entry name" value="NA_SULFATE"/>
    <property type="match status" value="1"/>
</dbReference>
<keyword evidence="3 7" id="KW-0812">Transmembrane</keyword>
<feature type="domain" description="Citrate transporter-like" evidence="8">
    <location>
        <begin position="26"/>
        <end position="570"/>
    </location>
</feature>
<dbReference type="GO" id="GO:0055085">
    <property type="term" value="P:transmembrane transport"/>
    <property type="evidence" value="ECO:0007669"/>
    <property type="project" value="InterPro"/>
</dbReference>
<feature type="transmembrane region" description="Helical" evidence="7">
    <location>
        <begin position="620"/>
        <end position="640"/>
    </location>
</feature>